<evidence type="ECO:0000259" key="2">
    <source>
        <dbReference type="Pfam" id="PF00582"/>
    </source>
</evidence>
<comment type="similarity">
    <text evidence="1">Belongs to the universal stress protein A family.</text>
</comment>
<accession>A0A3E1Y5G7</accession>
<dbReference type="Pfam" id="PF00582">
    <property type="entry name" value="Usp"/>
    <property type="match status" value="1"/>
</dbReference>
<keyword evidence="4" id="KW-1185">Reference proteome</keyword>
<dbReference type="SUPFAM" id="SSF52402">
    <property type="entry name" value="Adenine nucleotide alpha hydrolases-like"/>
    <property type="match status" value="2"/>
</dbReference>
<protein>
    <recommendedName>
        <fullName evidence="2">UspA domain-containing protein</fullName>
    </recommendedName>
</protein>
<dbReference type="InterPro" id="IPR006016">
    <property type="entry name" value="UspA"/>
</dbReference>
<reference evidence="3 4" key="1">
    <citation type="submission" date="2018-07" db="EMBL/GenBank/DDBJ databases">
        <title>Chitinophaga K2CV101002-2 sp. nov., isolated from a monsoon evergreen broad-leaved forest soil.</title>
        <authorList>
            <person name="Lv Y."/>
        </authorList>
    </citation>
    <scope>NUCLEOTIDE SEQUENCE [LARGE SCALE GENOMIC DNA]</scope>
    <source>
        <strain evidence="3 4">GDMCC 1.1288</strain>
    </source>
</reference>
<dbReference type="InterPro" id="IPR014729">
    <property type="entry name" value="Rossmann-like_a/b/a_fold"/>
</dbReference>
<dbReference type="AlphaFoldDB" id="A0A3E1Y5G7"/>
<dbReference type="CDD" id="cd00293">
    <property type="entry name" value="USP-like"/>
    <property type="match status" value="1"/>
</dbReference>
<gene>
    <name evidence="3" type="ORF">DVR12_19795</name>
</gene>
<dbReference type="EMBL" id="QPMM01000011">
    <property type="protein sequence ID" value="RFS19973.1"/>
    <property type="molecule type" value="Genomic_DNA"/>
</dbReference>
<feature type="domain" description="UspA" evidence="2">
    <location>
        <begin position="5"/>
        <end position="147"/>
    </location>
</feature>
<evidence type="ECO:0000313" key="4">
    <source>
        <dbReference type="Proteomes" id="UP000260644"/>
    </source>
</evidence>
<sequence length="289" mass="32283">MNGIMKTMLIFTDFSENAFRAAEYGAFVAGSLQIERIILYSAYQALLVGTDLPNSYIKNSQEIYLETMENLGLLHDRVKTMTDGKIKVDMVAEETTLPGTINNFMKTEGVDIAVMGVSGKAGIEKLLLGSTTSKMIEASDVPVLIVPKETPIGHKFNSIIFTTDLKDATVVPVHQLYKFLDAFPVPVRVVNVESPAKDSRFDINTKEAITDLHKIFAKYNAAFDYLDDRDIVDTVLDYADRYEASMIIMVPKKQGFFASIFNKSISKKLAYHSNIPMLSLPPLMTEKRE</sequence>
<dbReference type="PRINTS" id="PR01438">
    <property type="entry name" value="UNVRSLSTRESS"/>
</dbReference>
<dbReference type="InterPro" id="IPR006015">
    <property type="entry name" value="Universal_stress_UspA"/>
</dbReference>
<evidence type="ECO:0000313" key="3">
    <source>
        <dbReference type="EMBL" id="RFS19973.1"/>
    </source>
</evidence>
<name>A0A3E1Y5G7_9BACT</name>
<dbReference type="PANTHER" id="PTHR46268">
    <property type="entry name" value="STRESS RESPONSE PROTEIN NHAX"/>
    <property type="match status" value="1"/>
</dbReference>
<evidence type="ECO:0000256" key="1">
    <source>
        <dbReference type="ARBA" id="ARBA00008791"/>
    </source>
</evidence>
<organism evidence="3 4">
    <name type="scientific">Chitinophaga silvatica</name>
    <dbReference type="NCBI Taxonomy" id="2282649"/>
    <lineage>
        <taxon>Bacteria</taxon>
        <taxon>Pseudomonadati</taxon>
        <taxon>Bacteroidota</taxon>
        <taxon>Chitinophagia</taxon>
        <taxon>Chitinophagales</taxon>
        <taxon>Chitinophagaceae</taxon>
        <taxon>Chitinophaga</taxon>
    </lineage>
</organism>
<dbReference type="PANTHER" id="PTHR46268:SF6">
    <property type="entry name" value="UNIVERSAL STRESS PROTEIN UP12"/>
    <property type="match status" value="1"/>
</dbReference>
<dbReference type="Gene3D" id="3.40.50.620">
    <property type="entry name" value="HUPs"/>
    <property type="match status" value="2"/>
</dbReference>
<dbReference type="Proteomes" id="UP000260644">
    <property type="component" value="Unassembled WGS sequence"/>
</dbReference>
<proteinExistence type="inferred from homology"/>
<comment type="caution">
    <text evidence="3">The sequence shown here is derived from an EMBL/GenBank/DDBJ whole genome shotgun (WGS) entry which is preliminary data.</text>
</comment>